<dbReference type="RefSeq" id="WP_061923067.1">
    <property type="nucleotide sequence ID" value="NZ_CP012669.1"/>
</dbReference>
<keyword evidence="4" id="KW-1185">Reference proteome</keyword>
<evidence type="ECO:0000313" key="3">
    <source>
        <dbReference type="EMBL" id="ALE16124.1"/>
    </source>
</evidence>
<feature type="chain" id="PRO_5005804781" description="Lipoprotein" evidence="2">
    <location>
        <begin position="20"/>
        <end position="205"/>
    </location>
</feature>
<dbReference type="OrthoDB" id="7391054at2"/>
<proteinExistence type="predicted"/>
<sequence length="205" mass="21834">MIRPTALAIPFCLTFLSLAACKPPPTDEAGARGELVEQRKAPSLPIDSPDSSSAIWAASKVSGRLLYGNPGEAPMLAVTCNADDNAPTLTITRYVLADKGASALMALIGNGHIARLPVEATPRNDYFLWEGTFPADDPDLEVLTGQREVTMTIPGAGMVTMNPDEKPILLIESCRAPLLEKDIEEEGDFALDPDVDADEADSVLN</sequence>
<feature type="signal peptide" evidence="2">
    <location>
        <begin position="1"/>
        <end position="19"/>
    </location>
</feature>
<dbReference type="EMBL" id="CP012669">
    <property type="protein sequence ID" value="ALE16124.1"/>
    <property type="molecule type" value="Genomic_DNA"/>
</dbReference>
<gene>
    <name evidence="3" type="ORF">AMC99_00821</name>
</gene>
<evidence type="ECO:0000256" key="2">
    <source>
        <dbReference type="SAM" id="SignalP"/>
    </source>
</evidence>
<dbReference type="STRING" id="361183.AMC99_00821"/>
<keyword evidence="2" id="KW-0732">Signal</keyword>
<dbReference type="Proteomes" id="UP000057938">
    <property type="component" value="Chromosome"/>
</dbReference>
<dbReference type="KEGG" id="aep:AMC99_00821"/>
<organism evidence="3 4">
    <name type="scientific">Altererythrobacter epoxidivorans</name>
    <dbReference type="NCBI Taxonomy" id="361183"/>
    <lineage>
        <taxon>Bacteria</taxon>
        <taxon>Pseudomonadati</taxon>
        <taxon>Pseudomonadota</taxon>
        <taxon>Alphaproteobacteria</taxon>
        <taxon>Sphingomonadales</taxon>
        <taxon>Erythrobacteraceae</taxon>
        <taxon>Altererythrobacter</taxon>
    </lineage>
</organism>
<protein>
    <recommendedName>
        <fullName evidence="5">Lipoprotein</fullName>
    </recommendedName>
</protein>
<evidence type="ECO:0000256" key="1">
    <source>
        <dbReference type="SAM" id="MobiDB-lite"/>
    </source>
</evidence>
<evidence type="ECO:0008006" key="5">
    <source>
        <dbReference type="Google" id="ProtNLM"/>
    </source>
</evidence>
<dbReference type="PATRIC" id="fig|361183.4.peg.804"/>
<dbReference type="PROSITE" id="PS51257">
    <property type="entry name" value="PROKAR_LIPOPROTEIN"/>
    <property type="match status" value="1"/>
</dbReference>
<evidence type="ECO:0000313" key="4">
    <source>
        <dbReference type="Proteomes" id="UP000057938"/>
    </source>
</evidence>
<name>A0A0M5KYB4_9SPHN</name>
<accession>A0A0M5KYB4</accession>
<dbReference type="AlphaFoldDB" id="A0A0M5KYB4"/>
<reference evidence="3 4" key="1">
    <citation type="submission" date="2015-09" db="EMBL/GenBank/DDBJ databases">
        <title>Complete genome sequence of a benzo[a]pyrene-degrading bacterium Altererythrobacter epoxidivorans CGMCC 1.7731T.</title>
        <authorList>
            <person name="Li Z."/>
            <person name="Cheng H."/>
            <person name="Huo Y."/>
            <person name="Xu X."/>
        </authorList>
    </citation>
    <scope>NUCLEOTIDE SEQUENCE [LARGE SCALE GENOMIC DNA]</scope>
    <source>
        <strain evidence="3 4">CGMCC 1.7731</strain>
    </source>
</reference>
<feature type="region of interest" description="Disordered" evidence="1">
    <location>
        <begin position="185"/>
        <end position="205"/>
    </location>
</feature>